<dbReference type="EMBL" id="AUSU01008967">
    <property type="protein sequence ID" value="EPS58708.1"/>
    <property type="molecule type" value="Genomic_DNA"/>
</dbReference>
<sequence length="180" mass="20185">MERDRAIEELRASQKKLSDVQTLIRTLQSHVNKLSERDNKVEEIKTQLEGEQCLEEAAARATREHELEATRREKEAVIAFSTTPVCEEICSMMLGDALTEILNNFKGQICLELERRGIDFQWNEIDPIGKNANGIEIASTPMSKNGSWTDSPTGGRMSDIVGDVELDPECPTTHLVEPSE</sequence>
<feature type="region of interest" description="Disordered" evidence="1">
    <location>
        <begin position="141"/>
        <end position="164"/>
    </location>
</feature>
<feature type="compositionally biased region" description="Polar residues" evidence="1">
    <location>
        <begin position="141"/>
        <end position="152"/>
    </location>
</feature>
<protein>
    <submittedName>
        <fullName evidence="2">Uncharacterized protein</fullName>
    </submittedName>
</protein>
<evidence type="ECO:0000313" key="3">
    <source>
        <dbReference type="Proteomes" id="UP000015453"/>
    </source>
</evidence>
<proteinExistence type="predicted"/>
<evidence type="ECO:0000313" key="2">
    <source>
        <dbReference type="EMBL" id="EPS58708.1"/>
    </source>
</evidence>
<comment type="caution">
    <text evidence="2">The sequence shown here is derived from an EMBL/GenBank/DDBJ whole genome shotgun (WGS) entry which is preliminary data.</text>
</comment>
<dbReference type="Proteomes" id="UP000015453">
    <property type="component" value="Unassembled WGS sequence"/>
</dbReference>
<reference evidence="2 3" key="1">
    <citation type="journal article" date="2013" name="BMC Genomics">
        <title>The miniature genome of a carnivorous plant Genlisea aurea contains a low number of genes and short non-coding sequences.</title>
        <authorList>
            <person name="Leushkin E.V."/>
            <person name="Sutormin R.A."/>
            <person name="Nabieva E.R."/>
            <person name="Penin A.A."/>
            <person name="Kondrashov A.S."/>
            <person name="Logacheva M.D."/>
        </authorList>
    </citation>
    <scope>NUCLEOTIDE SEQUENCE [LARGE SCALE GENOMIC DNA]</scope>
</reference>
<gene>
    <name evidence="2" type="ORF">M569_16105</name>
</gene>
<accession>S8D7L6</accession>
<keyword evidence="3" id="KW-1185">Reference proteome</keyword>
<organism evidence="2 3">
    <name type="scientific">Genlisea aurea</name>
    <dbReference type="NCBI Taxonomy" id="192259"/>
    <lineage>
        <taxon>Eukaryota</taxon>
        <taxon>Viridiplantae</taxon>
        <taxon>Streptophyta</taxon>
        <taxon>Embryophyta</taxon>
        <taxon>Tracheophyta</taxon>
        <taxon>Spermatophyta</taxon>
        <taxon>Magnoliopsida</taxon>
        <taxon>eudicotyledons</taxon>
        <taxon>Gunneridae</taxon>
        <taxon>Pentapetalae</taxon>
        <taxon>asterids</taxon>
        <taxon>lamiids</taxon>
        <taxon>Lamiales</taxon>
        <taxon>Lentibulariaceae</taxon>
        <taxon>Genlisea</taxon>
    </lineage>
</organism>
<dbReference type="AlphaFoldDB" id="S8D7L6"/>
<evidence type="ECO:0000256" key="1">
    <source>
        <dbReference type="SAM" id="MobiDB-lite"/>
    </source>
</evidence>
<name>S8D7L6_9LAMI</name>